<dbReference type="Proteomes" id="UP000091918">
    <property type="component" value="Unassembled WGS sequence"/>
</dbReference>
<dbReference type="Gene3D" id="3.40.50.1240">
    <property type="entry name" value="Phosphoglycerate mutase-like"/>
    <property type="match status" value="1"/>
</dbReference>
<dbReference type="PANTHER" id="PTHR48100:SF1">
    <property type="entry name" value="HISTIDINE PHOSPHATASE FAMILY PROTEIN-RELATED"/>
    <property type="match status" value="1"/>
</dbReference>
<keyword evidence="2" id="KW-1185">Reference proteome</keyword>
<dbReference type="SUPFAM" id="SSF53254">
    <property type="entry name" value="Phosphoglycerate mutase-like"/>
    <property type="match status" value="1"/>
</dbReference>
<dbReference type="PANTHER" id="PTHR48100">
    <property type="entry name" value="BROAD-SPECIFICITY PHOSPHATASE YOR283W-RELATED"/>
    <property type="match status" value="1"/>
</dbReference>
<organism evidence="1 2">
    <name type="scientific">Emergomyces africanus</name>
    <dbReference type="NCBI Taxonomy" id="1955775"/>
    <lineage>
        <taxon>Eukaryota</taxon>
        <taxon>Fungi</taxon>
        <taxon>Dikarya</taxon>
        <taxon>Ascomycota</taxon>
        <taxon>Pezizomycotina</taxon>
        <taxon>Eurotiomycetes</taxon>
        <taxon>Eurotiomycetidae</taxon>
        <taxon>Onygenales</taxon>
        <taxon>Ajellomycetaceae</taxon>
        <taxon>Emergomyces</taxon>
    </lineage>
</organism>
<sequence length="341" mass="38714">MGESLALSHFEYSTVPGYFLQADPATDPADFDYAARGFGLINQTYDTDENFDPNHEKTQWERFAYKLQSLNAQTDEHTEFKLFYMGRHGEGYHNVAEQLYGTEAWDCYWSKLDGNGNITWSDAQLTETGIAQAIHARSTWAEQIENHIPFPQSYYSSPLDRCLQTANLTFNDLPLPPDRPFKPVVKEVSPSRNLRNPHLRPPLPNNSHNKILPHFTLESNFALTDPLWNPDLRESNSARAVRLRQLLDDIVRHDNGASTYISLTAHSGAITSLLEVMGHRAFRLETGGVIPVLVRVVRREGYRMEDYSKIEPPSKAPKCKEAGMLAAHGSGRGSWKRELRN</sequence>
<dbReference type="CDD" id="cd07067">
    <property type="entry name" value="HP_PGM_like"/>
    <property type="match status" value="1"/>
</dbReference>
<dbReference type="InterPro" id="IPR013078">
    <property type="entry name" value="His_Pase_superF_clade-1"/>
</dbReference>
<dbReference type="GO" id="GO:0016791">
    <property type="term" value="F:phosphatase activity"/>
    <property type="evidence" value="ECO:0007669"/>
    <property type="project" value="TreeGrafter"/>
</dbReference>
<reference evidence="1 2" key="1">
    <citation type="submission" date="2015-07" db="EMBL/GenBank/DDBJ databases">
        <title>Emmonsia species relationships and genome sequence.</title>
        <authorList>
            <person name="Cuomo C.A."/>
            <person name="Schwartz I.S."/>
            <person name="Kenyon C."/>
            <person name="de Hoog G.S."/>
            <person name="Govender N.P."/>
            <person name="Botha A."/>
            <person name="Moreno L."/>
            <person name="de Vries M."/>
            <person name="Munoz J.F."/>
            <person name="Stielow J.B."/>
        </authorList>
    </citation>
    <scope>NUCLEOTIDE SEQUENCE [LARGE SCALE GENOMIC DNA]</scope>
    <source>
        <strain evidence="1 2">CBS 136260</strain>
    </source>
</reference>
<gene>
    <name evidence="1" type="ORF">ACJ72_00068</name>
</gene>
<evidence type="ECO:0000313" key="2">
    <source>
        <dbReference type="Proteomes" id="UP000091918"/>
    </source>
</evidence>
<comment type="caution">
    <text evidence="1">The sequence shown here is derived from an EMBL/GenBank/DDBJ whole genome shotgun (WGS) entry which is preliminary data.</text>
</comment>
<dbReference type="EMBL" id="LGUA01000004">
    <property type="protein sequence ID" value="OAX85530.1"/>
    <property type="molecule type" value="Genomic_DNA"/>
</dbReference>
<evidence type="ECO:0008006" key="3">
    <source>
        <dbReference type="Google" id="ProtNLM"/>
    </source>
</evidence>
<evidence type="ECO:0000313" key="1">
    <source>
        <dbReference type="EMBL" id="OAX85530.1"/>
    </source>
</evidence>
<dbReference type="InterPro" id="IPR050275">
    <property type="entry name" value="PGM_Phosphatase"/>
</dbReference>
<dbReference type="InterPro" id="IPR029033">
    <property type="entry name" value="His_PPase_superfam"/>
</dbReference>
<dbReference type="GO" id="GO:0005737">
    <property type="term" value="C:cytoplasm"/>
    <property type="evidence" value="ECO:0007669"/>
    <property type="project" value="TreeGrafter"/>
</dbReference>
<dbReference type="AlphaFoldDB" id="A0A1B7P910"/>
<protein>
    <recommendedName>
        <fullName evidence="3">Phosphoglycerate mutase</fullName>
    </recommendedName>
</protein>
<accession>A0A1B7P910</accession>
<name>A0A1B7P910_9EURO</name>
<dbReference type="OrthoDB" id="496981at2759"/>
<dbReference type="Pfam" id="PF00300">
    <property type="entry name" value="His_Phos_1"/>
    <property type="match status" value="1"/>
</dbReference>
<proteinExistence type="predicted"/>
<dbReference type="SMART" id="SM00855">
    <property type="entry name" value="PGAM"/>
    <property type="match status" value="1"/>
</dbReference>